<evidence type="ECO:0000256" key="6">
    <source>
        <dbReference type="ARBA" id="ARBA00022989"/>
    </source>
</evidence>
<evidence type="ECO:0000313" key="10">
    <source>
        <dbReference type="Proteomes" id="UP001206483"/>
    </source>
</evidence>
<dbReference type="EMBL" id="JAMZDX010000001">
    <property type="protein sequence ID" value="MCP2307648.1"/>
    <property type="molecule type" value="Genomic_DNA"/>
</dbReference>
<keyword evidence="4" id="KW-1003">Cell membrane</keyword>
<evidence type="ECO:0000256" key="2">
    <source>
        <dbReference type="ARBA" id="ARBA00006669"/>
    </source>
</evidence>
<keyword evidence="3" id="KW-0813">Transport</keyword>
<dbReference type="Pfam" id="PF04973">
    <property type="entry name" value="NMN_transporter"/>
    <property type="match status" value="1"/>
</dbReference>
<name>A0ABT1IRT8_9ACTN</name>
<comment type="similarity">
    <text evidence="2">Belongs to the nicotinamide ribonucleoside (NR) uptake permease (TC 4.B.1) family.</text>
</comment>
<proteinExistence type="inferred from homology"/>
<keyword evidence="10" id="KW-1185">Reference proteome</keyword>
<accession>A0ABT1IRT8</accession>
<feature type="transmembrane region" description="Helical" evidence="8">
    <location>
        <begin position="46"/>
        <end position="65"/>
    </location>
</feature>
<evidence type="ECO:0000256" key="7">
    <source>
        <dbReference type="ARBA" id="ARBA00023136"/>
    </source>
</evidence>
<evidence type="ECO:0000256" key="5">
    <source>
        <dbReference type="ARBA" id="ARBA00022692"/>
    </source>
</evidence>
<evidence type="ECO:0000256" key="8">
    <source>
        <dbReference type="SAM" id="Phobius"/>
    </source>
</evidence>
<keyword evidence="6 8" id="KW-1133">Transmembrane helix</keyword>
<dbReference type="PANTHER" id="PTHR36122">
    <property type="entry name" value="NICOTINAMIDE RIBOSIDE TRANSPORTER PNUC"/>
    <property type="match status" value="1"/>
</dbReference>
<sequence>MSWTELLGFVTGAIGVWLTVRANIWNFPVGIANNVFFLVLFTGARLYADAALQLVFLVLAVHGWWQWLRGGERRAGREIRSAGGPTLGLLLVLLLPVTWALTVVLARAGDSAPFWDALTTALSLAAQWLLNTKRIENWYFWIAADLVYIPLYLAKGLDLTALVYLLFLKMCLVGLRSWRRQQPAGAAAVAA</sequence>
<protein>
    <submittedName>
        <fullName evidence="9">Nicotinamide mononucleotide transporter</fullName>
    </submittedName>
</protein>
<dbReference type="RefSeq" id="WP_253793725.1">
    <property type="nucleotide sequence ID" value="NZ_BAAAUB010000126.1"/>
</dbReference>
<evidence type="ECO:0000313" key="9">
    <source>
        <dbReference type="EMBL" id="MCP2307648.1"/>
    </source>
</evidence>
<comment type="subcellular location">
    <subcellularLocation>
        <location evidence="1">Cell membrane</location>
        <topology evidence="1">Multi-pass membrane protein</topology>
    </subcellularLocation>
</comment>
<comment type="caution">
    <text evidence="9">The sequence shown here is derived from an EMBL/GenBank/DDBJ whole genome shotgun (WGS) entry which is preliminary data.</text>
</comment>
<keyword evidence="7 8" id="KW-0472">Membrane</keyword>
<dbReference type="Proteomes" id="UP001206483">
    <property type="component" value="Unassembled WGS sequence"/>
</dbReference>
<gene>
    <name evidence="9" type="ORF">FHR36_000740</name>
</gene>
<dbReference type="NCBIfam" id="TIGR01528">
    <property type="entry name" value="NMN_trans_PnuC"/>
    <property type="match status" value="1"/>
</dbReference>
<organism evidence="9 10">
    <name type="scientific">Kitasatospora paracochleata</name>
    <dbReference type="NCBI Taxonomy" id="58354"/>
    <lineage>
        <taxon>Bacteria</taxon>
        <taxon>Bacillati</taxon>
        <taxon>Actinomycetota</taxon>
        <taxon>Actinomycetes</taxon>
        <taxon>Kitasatosporales</taxon>
        <taxon>Streptomycetaceae</taxon>
        <taxon>Kitasatospora</taxon>
    </lineage>
</organism>
<reference evidence="9 10" key="1">
    <citation type="submission" date="2022-06" db="EMBL/GenBank/DDBJ databases">
        <title>Sequencing the genomes of 1000 actinobacteria strains.</title>
        <authorList>
            <person name="Klenk H.-P."/>
        </authorList>
    </citation>
    <scope>NUCLEOTIDE SEQUENCE [LARGE SCALE GENOMIC DNA]</scope>
    <source>
        <strain evidence="9 10">DSM 41656</strain>
    </source>
</reference>
<evidence type="ECO:0000256" key="3">
    <source>
        <dbReference type="ARBA" id="ARBA00022448"/>
    </source>
</evidence>
<dbReference type="InterPro" id="IPR006419">
    <property type="entry name" value="NMN_transpt_PnuC"/>
</dbReference>
<evidence type="ECO:0000256" key="1">
    <source>
        <dbReference type="ARBA" id="ARBA00004651"/>
    </source>
</evidence>
<dbReference type="PANTHER" id="PTHR36122:SF2">
    <property type="entry name" value="NICOTINAMIDE RIBOSIDE TRANSPORTER PNUC"/>
    <property type="match status" value="1"/>
</dbReference>
<feature type="transmembrane region" description="Helical" evidence="8">
    <location>
        <begin position="86"/>
        <end position="106"/>
    </location>
</feature>
<evidence type="ECO:0000256" key="4">
    <source>
        <dbReference type="ARBA" id="ARBA00022475"/>
    </source>
</evidence>
<keyword evidence="5 8" id="KW-0812">Transmembrane</keyword>